<keyword evidence="4 6" id="KW-1133">Transmembrane helix</keyword>
<keyword evidence="3 6" id="KW-0812">Transmembrane</keyword>
<reference evidence="7 8" key="1">
    <citation type="submission" date="2023-10" db="EMBL/GenBank/DDBJ databases">
        <title>Sphingomonas sp. HF-S4 16S ribosomal RNA gene Genome sequencing and assembly.</title>
        <authorList>
            <person name="Lee H."/>
        </authorList>
    </citation>
    <scope>NUCLEOTIDE SEQUENCE [LARGE SCALE GENOMIC DNA]</scope>
    <source>
        <strain evidence="7 8">HF-S4</strain>
    </source>
</reference>
<dbReference type="Pfam" id="PF07947">
    <property type="entry name" value="YhhN"/>
    <property type="match status" value="1"/>
</dbReference>
<dbReference type="InterPro" id="IPR012506">
    <property type="entry name" value="TMEM86B-like"/>
</dbReference>
<comment type="caution">
    <text evidence="7">The sequence shown here is derived from an EMBL/GenBank/DDBJ whole genome shotgun (WGS) entry which is preliminary data.</text>
</comment>
<evidence type="ECO:0000256" key="4">
    <source>
        <dbReference type="ARBA" id="ARBA00022989"/>
    </source>
</evidence>
<protein>
    <submittedName>
        <fullName evidence="7">Lysoplasmalogenase family protein</fullName>
    </submittedName>
</protein>
<keyword evidence="5 6" id="KW-0472">Membrane</keyword>
<evidence type="ECO:0000256" key="5">
    <source>
        <dbReference type="ARBA" id="ARBA00023136"/>
    </source>
</evidence>
<sequence length="214" mass="21780">MHARTARPLLLLALIAGASFTATHWIAVPLAASAAWKGAGVGLLAAWAAAQARTADGWLIAGALGLYALGDVLLETHGLTTGAVAFLAGHLVAAGLYLRNRSGPLWQAGVIALAVTAISWALPADRGAAPGIALYAAGLGAMFGTAAVSRFPLGVAMGAALFVFSDLLIFGQLGPLATSALPGLLIWPTYFAGQALIAWGVVRSVSHENLHDRL</sequence>
<accession>A0ABU3Y5R8</accession>
<feature type="transmembrane region" description="Helical" evidence="6">
    <location>
        <begin position="185"/>
        <end position="205"/>
    </location>
</feature>
<comment type="similarity">
    <text evidence="2">Belongs to the TMEM86 family.</text>
</comment>
<evidence type="ECO:0000256" key="3">
    <source>
        <dbReference type="ARBA" id="ARBA00022692"/>
    </source>
</evidence>
<feature type="transmembrane region" description="Helical" evidence="6">
    <location>
        <begin position="128"/>
        <end position="148"/>
    </location>
</feature>
<evidence type="ECO:0000256" key="1">
    <source>
        <dbReference type="ARBA" id="ARBA00004141"/>
    </source>
</evidence>
<gene>
    <name evidence="7" type="ORF">RZN05_06860</name>
</gene>
<evidence type="ECO:0000313" key="8">
    <source>
        <dbReference type="Proteomes" id="UP001273531"/>
    </source>
</evidence>
<feature type="transmembrane region" description="Helical" evidence="6">
    <location>
        <begin position="80"/>
        <end position="98"/>
    </location>
</feature>
<feature type="transmembrane region" description="Helical" evidence="6">
    <location>
        <begin position="105"/>
        <end position="122"/>
    </location>
</feature>
<dbReference type="Proteomes" id="UP001273531">
    <property type="component" value="Unassembled WGS sequence"/>
</dbReference>
<dbReference type="EMBL" id="JAWJEJ010000001">
    <property type="protein sequence ID" value="MDV3456699.1"/>
    <property type="molecule type" value="Genomic_DNA"/>
</dbReference>
<comment type="subcellular location">
    <subcellularLocation>
        <location evidence="1">Membrane</location>
        <topology evidence="1">Multi-pass membrane protein</topology>
    </subcellularLocation>
</comment>
<evidence type="ECO:0000313" key="7">
    <source>
        <dbReference type="EMBL" id="MDV3456699.1"/>
    </source>
</evidence>
<keyword evidence="8" id="KW-1185">Reference proteome</keyword>
<organism evidence="7 8">
    <name type="scientific">Sphingomonas agrestis</name>
    <dbReference type="NCBI Taxonomy" id="3080540"/>
    <lineage>
        <taxon>Bacteria</taxon>
        <taxon>Pseudomonadati</taxon>
        <taxon>Pseudomonadota</taxon>
        <taxon>Alphaproteobacteria</taxon>
        <taxon>Sphingomonadales</taxon>
        <taxon>Sphingomonadaceae</taxon>
        <taxon>Sphingomonas</taxon>
    </lineage>
</organism>
<proteinExistence type="inferred from homology"/>
<evidence type="ECO:0000256" key="6">
    <source>
        <dbReference type="SAM" id="Phobius"/>
    </source>
</evidence>
<name>A0ABU3Y5R8_9SPHN</name>
<feature type="transmembrane region" description="Helical" evidence="6">
    <location>
        <begin position="155"/>
        <end position="173"/>
    </location>
</feature>
<evidence type="ECO:0000256" key="2">
    <source>
        <dbReference type="ARBA" id="ARBA00007375"/>
    </source>
</evidence>
<dbReference type="RefSeq" id="WP_317225872.1">
    <property type="nucleotide sequence ID" value="NZ_JAWJEJ010000001.1"/>
</dbReference>